<sequence length="220" mass="24635">MGNIGVGPKVHAQWLSTNTSQVSVVMEELAPLTMILNQTQQSLKGVQDSLLRHFDTVARLGIILLDAHAGNVLVSQRADGDYDTRLTDFDMKFVLQAEYLTLPCRKLIMVALFSLVLSCGRKPRQAFSNVILEYDQATARRDRCSGSTKDLLGKIQITHKKEGEWSALSAQLKAHVMSLMKRRDLIPDNSPCREQGNYSLAQFGLLRTLRRLPRLNLTAL</sequence>
<dbReference type="AlphaFoldDB" id="A0A7S3B4W8"/>
<organism evidence="1">
    <name type="scientific">Haptolina ericina</name>
    <dbReference type="NCBI Taxonomy" id="156174"/>
    <lineage>
        <taxon>Eukaryota</taxon>
        <taxon>Haptista</taxon>
        <taxon>Haptophyta</taxon>
        <taxon>Prymnesiophyceae</taxon>
        <taxon>Prymnesiales</taxon>
        <taxon>Prymnesiaceae</taxon>
        <taxon>Haptolina</taxon>
    </lineage>
</organism>
<gene>
    <name evidence="1" type="ORF">HERI1096_LOCUS23397</name>
</gene>
<protein>
    <submittedName>
        <fullName evidence="1">Uncharacterized protein</fullName>
    </submittedName>
</protein>
<accession>A0A7S3B4W8</accession>
<dbReference type="EMBL" id="HBHX01042186">
    <property type="protein sequence ID" value="CAE0122696.1"/>
    <property type="molecule type" value="Transcribed_RNA"/>
</dbReference>
<evidence type="ECO:0000313" key="1">
    <source>
        <dbReference type="EMBL" id="CAE0122696.1"/>
    </source>
</evidence>
<proteinExistence type="predicted"/>
<reference evidence="1" key="1">
    <citation type="submission" date="2021-01" db="EMBL/GenBank/DDBJ databases">
        <authorList>
            <person name="Corre E."/>
            <person name="Pelletier E."/>
            <person name="Niang G."/>
            <person name="Scheremetjew M."/>
            <person name="Finn R."/>
            <person name="Kale V."/>
            <person name="Holt S."/>
            <person name="Cochrane G."/>
            <person name="Meng A."/>
            <person name="Brown T."/>
            <person name="Cohen L."/>
        </authorList>
    </citation>
    <scope>NUCLEOTIDE SEQUENCE</scope>
    <source>
        <strain evidence="1">CCMP281</strain>
    </source>
</reference>
<name>A0A7S3B4W8_9EUKA</name>